<gene>
    <name evidence="3" type="ORF">SAMN05192539_104953</name>
</gene>
<feature type="compositionally biased region" description="Polar residues" evidence="1">
    <location>
        <begin position="33"/>
        <end position="51"/>
    </location>
</feature>
<feature type="chain" id="PRO_5011502673" evidence="2">
    <location>
        <begin position="25"/>
        <end position="143"/>
    </location>
</feature>
<dbReference type="EMBL" id="FNYE01000049">
    <property type="protein sequence ID" value="SEK10944.1"/>
    <property type="molecule type" value="Genomic_DNA"/>
</dbReference>
<evidence type="ECO:0000256" key="1">
    <source>
        <dbReference type="SAM" id="MobiDB-lite"/>
    </source>
</evidence>
<evidence type="ECO:0000313" key="4">
    <source>
        <dbReference type="Proteomes" id="UP000198866"/>
    </source>
</evidence>
<protein>
    <submittedName>
        <fullName evidence="3">Uncharacterized protein</fullName>
    </submittedName>
</protein>
<dbReference type="AlphaFoldDB" id="A0A1H7EBC9"/>
<feature type="region of interest" description="Disordered" evidence="1">
    <location>
        <begin position="82"/>
        <end position="104"/>
    </location>
</feature>
<sequence>MMRIDPSALRVRWALNLNSPAAIAASSEGGSSLNMGNNDSQPMYSGSETSACANPKFADVVNVCRSKGKTEQMLAVYANAKRSNDGHHGFSRPDKSHHQRLADRTTPFIDRFPGLRKNEQFTRCNGCHREDMASRKRPSGSVV</sequence>
<feature type="region of interest" description="Disordered" evidence="1">
    <location>
        <begin position="25"/>
        <end position="51"/>
    </location>
</feature>
<organism evidence="3 4">
    <name type="scientific">Paraburkholderia diazotrophica</name>
    <dbReference type="NCBI Taxonomy" id="667676"/>
    <lineage>
        <taxon>Bacteria</taxon>
        <taxon>Pseudomonadati</taxon>
        <taxon>Pseudomonadota</taxon>
        <taxon>Betaproteobacteria</taxon>
        <taxon>Burkholderiales</taxon>
        <taxon>Burkholderiaceae</taxon>
        <taxon>Paraburkholderia</taxon>
    </lineage>
</organism>
<dbReference type="Proteomes" id="UP000198866">
    <property type="component" value="Unassembled WGS sequence"/>
</dbReference>
<keyword evidence="2" id="KW-0732">Signal</keyword>
<evidence type="ECO:0000256" key="2">
    <source>
        <dbReference type="SAM" id="SignalP"/>
    </source>
</evidence>
<keyword evidence="4" id="KW-1185">Reference proteome</keyword>
<reference evidence="4" key="1">
    <citation type="submission" date="2016-10" db="EMBL/GenBank/DDBJ databases">
        <authorList>
            <person name="Varghese N."/>
            <person name="Submissions S."/>
        </authorList>
    </citation>
    <scope>NUCLEOTIDE SEQUENCE [LARGE SCALE GENOMIC DNA]</scope>
    <source>
        <strain evidence="4">LMG 26031</strain>
    </source>
</reference>
<proteinExistence type="predicted"/>
<accession>A0A1H7EBC9</accession>
<dbReference type="RefSeq" id="WP_177200585.1">
    <property type="nucleotide sequence ID" value="NZ_FNYE01000049.1"/>
</dbReference>
<evidence type="ECO:0000313" key="3">
    <source>
        <dbReference type="EMBL" id="SEK10944.1"/>
    </source>
</evidence>
<feature type="compositionally biased region" description="Basic and acidic residues" evidence="1">
    <location>
        <begin position="82"/>
        <end position="103"/>
    </location>
</feature>
<feature type="signal peptide" evidence="2">
    <location>
        <begin position="1"/>
        <end position="24"/>
    </location>
</feature>
<name>A0A1H7EBC9_9BURK</name>